<dbReference type="Pfam" id="PF02518">
    <property type="entry name" value="HATPase_c"/>
    <property type="match status" value="1"/>
</dbReference>
<evidence type="ECO:0000256" key="10">
    <source>
        <dbReference type="ARBA" id="ARBA00039401"/>
    </source>
</evidence>
<evidence type="ECO:0000256" key="8">
    <source>
        <dbReference type="ARBA" id="ARBA00022840"/>
    </source>
</evidence>
<keyword evidence="8" id="KW-0067">ATP-binding</keyword>
<dbReference type="GO" id="GO:0007234">
    <property type="term" value="P:osmosensory signaling via phosphorelay pathway"/>
    <property type="evidence" value="ECO:0007669"/>
    <property type="project" value="TreeGrafter"/>
</dbReference>
<keyword evidence="11" id="KW-1133">Transmembrane helix</keyword>
<dbReference type="EC" id="2.7.13.3" evidence="3"/>
<evidence type="ECO:0000256" key="11">
    <source>
        <dbReference type="SAM" id="Phobius"/>
    </source>
</evidence>
<sequence length="412" mass="43667">MRLRHRSIGIVQHESHTPASDLALVRRAARFMAIRASLALALVLFVVGIVVYIVDARAQNRQMTAELQRVASIADDADDAPPDMELAIRTRSGKVSHSDGGLPGVALLSGPTGFSNLDTEGRRYRTLVVDRPSARIVAMMDLAPYHAARDRLLLSLAVAELAGIAASGAAVVLFTRRSVQPLVQALALQRRFVADASHELRAPLTVLFTRVQLLAHRVDPALRGEVDAVVADTRALGEIVGDLLASATMTARRPASERVDMSAIAESVCASMAPFAESQGVTLRNQLENGDTAAEFEVTGSETALRRALTSLIDNALGHEHPGGTVDVTTSRNDSAVSFVVKDNGVGIDPETMSTLFTRFSPGTKHTANGRESHGIGLALVREIAQAHGGDVTVASEPGDGAVFTFAVPRSA</sequence>
<dbReference type="GO" id="GO:0005886">
    <property type="term" value="C:plasma membrane"/>
    <property type="evidence" value="ECO:0007669"/>
    <property type="project" value="UniProtKB-SubCell"/>
</dbReference>
<dbReference type="InterPro" id="IPR036890">
    <property type="entry name" value="HATPase_C_sf"/>
</dbReference>
<dbReference type="OrthoDB" id="9786919at2"/>
<dbReference type="Gene3D" id="3.30.565.10">
    <property type="entry name" value="Histidine kinase-like ATPase, C-terminal domain"/>
    <property type="match status" value="1"/>
</dbReference>
<evidence type="ECO:0000256" key="9">
    <source>
        <dbReference type="ARBA" id="ARBA00023012"/>
    </source>
</evidence>
<keyword evidence="11" id="KW-0472">Membrane</keyword>
<dbReference type="InterPro" id="IPR050351">
    <property type="entry name" value="BphY/WalK/GraS-like"/>
</dbReference>
<evidence type="ECO:0000256" key="4">
    <source>
        <dbReference type="ARBA" id="ARBA00022553"/>
    </source>
</evidence>
<dbReference type="CDD" id="cd00082">
    <property type="entry name" value="HisKA"/>
    <property type="match status" value="1"/>
</dbReference>
<keyword evidence="14" id="KW-1185">Reference proteome</keyword>
<evidence type="ECO:0000256" key="2">
    <source>
        <dbReference type="ARBA" id="ARBA00004236"/>
    </source>
</evidence>
<dbReference type="PANTHER" id="PTHR42878">
    <property type="entry name" value="TWO-COMPONENT HISTIDINE KINASE"/>
    <property type="match status" value="1"/>
</dbReference>
<feature type="domain" description="Histidine kinase" evidence="12">
    <location>
        <begin position="195"/>
        <end position="412"/>
    </location>
</feature>
<feature type="transmembrane region" description="Helical" evidence="11">
    <location>
        <begin position="152"/>
        <end position="174"/>
    </location>
</feature>
<dbReference type="EMBL" id="NOZR01000021">
    <property type="protein sequence ID" value="OYN76552.1"/>
    <property type="molecule type" value="Genomic_DNA"/>
</dbReference>
<dbReference type="PROSITE" id="PS50109">
    <property type="entry name" value="HIS_KIN"/>
    <property type="match status" value="1"/>
</dbReference>
<dbReference type="CDD" id="cd00075">
    <property type="entry name" value="HATPase"/>
    <property type="match status" value="1"/>
</dbReference>
<keyword evidence="11" id="KW-0812">Transmembrane</keyword>
<keyword evidence="9" id="KW-0902">Two-component regulatory system</keyword>
<evidence type="ECO:0000313" key="13">
    <source>
        <dbReference type="EMBL" id="OYN76552.1"/>
    </source>
</evidence>
<dbReference type="GO" id="GO:0000156">
    <property type="term" value="F:phosphorelay response regulator activity"/>
    <property type="evidence" value="ECO:0007669"/>
    <property type="project" value="TreeGrafter"/>
</dbReference>
<organism evidence="13 14">
    <name type="scientific">Mycolicibacterium sphagni</name>
    <dbReference type="NCBI Taxonomy" id="1786"/>
    <lineage>
        <taxon>Bacteria</taxon>
        <taxon>Bacillati</taxon>
        <taxon>Actinomycetota</taxon>
        <taxon>Actinomycetes</taxon>
        <taxon>Mycobacteriales</taxon>
        <taxon>Mycobacteriaceae</taxon>
        <taxon>Mycolicibacterium</taxon>
    </lineage>
</organism>
<dbReference type="SMART" id="SM00388">
    <property type="entry name" value="HisKA"/>
    <property type="match status" value="1"/>
</dbReference>
<keyword evidence="5" id="KW-0808">Transferase</keyword>
<comment type="caution">
    <text evidence="13">The sequence shown here is derived from an EMBL/GenBank/DDBJ whole genome shotgun (WGS) entry which is preliminary data.</text>
</comment>
<keyword evidence="6" id="KW-0547">Nucleotide-binding</keyword>
<evidence type="ECO:0000256" key="7">
    <source>
        <dbReference type="ARBA" id="ARBA00022777"/>
    </source>
</evidence>
<dbReference type="InterPro" id="IPR004358">
    <property type="entry name" value="Sig_transdc_His_kin-like_C"/>
</dbReference>
<dbReference type="InterPro" id="IPR003661">
    <property type="entry name" value="HisK_dim/P_dom"/>
</dbReference>
<keyword evidence="7 13" id="KW-0418">Kinase</keyword>
<dbReference type="GO" id="GO:0000155">
    <property type="term" value="F:phosphorelay sensor kinase activity"/>
    <property type="evidence" value="ECO:0007669"/>
    <property type="project" value="InterPro"/>
</dbReference>
<evidence type="ECO:0000256" key="6">
    <source>
        <dbReference type="ARBA" id="ARBA00022741"/>
    </source>
</evidence>
<keyword evidence="4" id="KW-0597">Phosphoprotein</keyword>
<dbReference type="Pfam" id="PF00512">
    <property type="entry name" value="HisKA"/>
    <property type="match status" value="1"/>
</dbReference>
<comment type="catalytic activity">
    <reaction evidence="1">
        <text>ATP + protein L-histidine = ADP + protein N-phospho-L-histidine.</text>
        <dbReference type="EC" id="2.7.13.3"/>
    </reaction>
</comment>
<dbReference type="SMART" id="SM00387">
    <property type="entry name" value="HATPase_c"/>
    <property type="match status" value="1"/>
</dbReference>
<dbReference type="AlphaFoldDB" id="A0A255DHX9"/>
<evidence type="ECO:0000256" key="3">
    <source>
        <dbReference type="ARBA" id="ARBA00012438"/>
    </source>
</evidence>
<evidence type="ECO:0000313" key="14">
    <source>
        <dbReference type="Proteomes" id="UP000216063"/>
    </source>
</evidence>
<dbReference type="SUPFAM" id="SSF55874">
    <property type="entry name" value="ATPase domain of HSP90 chaperone/DNA topoisomerase II/histidine kinase"/>
    <property type="match status" value="1"/>
</dbReference>
<protein>
    <recommendedName>
        <fullName evidence="10">Sensor-like histidine kinase SenX3</fullName>
        <ecNumber evidence="3">2.7.13.3</ecNumber>
    </recommendedName>
</protein>
<gene>
    <name evidence="13" type="ORF">CG716_21955</name>
</gene>
<dbReference type="PANTHER" id="PTHR42878:SF7">
    <property type="entry name" value="SENSOR HISTIDINE KINASE GLRK"/>
    <property type="match status" value="1"/>
</dbReference>
<dbReference type="SUPFAM" id="SSF47384">
    <property type="entry name" value="Homodimeric domain of signal transducing histidine kinase"/>
    <property type="match status" value="1"/>
</dbReference>
<dbReference type="Proteomes" id="UP000216063">
    <property type="component" value="Unassembled WGS sequence"/>
</dbReference>
<evidence type="ECO:0000259" key="12">
    <source>
        <dbReference type="PROSITE" id="PS50109"/>
    </source>
</evidence>
<dbReference type="InterPro" id="IPR003594">
    <property type="entry name" value="HATPase_dom"/>
</dbReference>
<dbReference type="GO" id="GO:0005524">
    <property type="term" value="F:ATP binding"/>
    <property type="evidence" value="ECO:0007669"/>
    <property type="project" value="UniProtKB-KW"/>
</dbReference>
<reference evidence="13 14" key="1">
    <citation type="submission" date="2017-07" db="EMBL/GenBank/DDBJ databases">
        <title>The new phylogeny of genus Mycobacterium.</title>
        <authorList>
            <person name="Tortoli E."/>
            <person name="Trovato A."/>
            <person name="Cirillo D.M."/>
        </authorList>
    </citation>
    <scope>NUCLEOTIDE SEQUENCE [LARGE SCALE GENOMIC DNA]</scope>
    <source>
        <strain evidence="13 14">ATCC 33027</strain>
    </source>
</reference>
<evidence type="ECO:0000256" key="1">
    <source>
        <dbReference type="ARBA" id="ARBA00000085"/>
    </source>
</evidence>
<dbReference type="PRINTS" id="PR00344">
    <property type="entry name" value="BCTRLSENSOR"/>
</dbReference>
<accession>A0A255DHX9</accession>
<feature type="transmembrane region" description="Helical" evidence="11">
    <location>
        <begin position="36"/>
        <end position="54"/>
    </location>
</feature>
<comment type="subcellular location">
    <subcellularLocation>
        <location evidence="2">Cell membrane</location>
    </subcellularLocation>
</comment>
<dbReference type="Gene3D" id="1.10.287.130">
    <property type="match status" value="1"/>
</dbReference>
<dbReference type="InterPro" id="IPR005467">
    <property type="entry name" value="His_kinase_dom"/>
</dbReference>
<dbReference type="InterPro" id="IPR036097">
    <property type="entry name" value="HisK_dim/P_sf"/>
</dbReference>
<evidence type="ECO:0000256" key="5">
    <source>
        <dbReference type="ARBA" id="ARBA00022679"/>
    </source>
</evidence>
<dbReference type="GO" id="GO:0030295">
    <property type="term" value="F:protein kinase activator activity"/>
    <property type="evidence" value="ECO:0007669"/>
    <property type="project" value="TreeGrafter"/>
</dbReference>
<proteinExistence type="predicted"/>
<name>A0A255DHX9_9MYCO</name>